<dbReference type="EMBL" id="DSRU01000335">
    <property type="protein sequence ID" value="HFN00649.1"/>
    <property type="molecule type" value="Genomic_DNA"/>
</dbReference>
<protein>
    <submittedName>
        <fullName evidence="1">DUF2993 domain-containing protein</fullName>
    </submittedName>
</protein>
<comment type="caution">
    <text evidence="1">The sequence shown here is derived from an EMBL/GenBank/DDBJ whole genome shotgun (WGS) entry which is preliminary data.</text>
</comment>
<gene>
    <name evidence="1" type="ORF">ENR64_23435</name>
</gene>
<dbReference type="InterPro" id="IPR021373">
    <property type="entry name" value="DUF2993"/>
</dbReference>
<name>A0A7C3KIG4_9CYAN</name>
<evidence type="ECO:0000313" key="1">
    <source>
        <dbReference type="EMBL" id="HFN00649.1"/>
    </source>
</evidence>
<dbReference type="AlphaFoldDB" id="A0A7C3KIG4"/>
<organism evidence="1">
    <name type="scientific">Oscillatoriales cyanobacterium SpSt-418</name>
    <dbReference type="NCBI Taxonomy" id="2282169"/>
    <lineage>
        <taxon>Bacteria</taxon>
        <taxon>Bacillati</taxon>
        <taxon>Cyanobacteriota</taxon>
        <taxon>Cyanophyceae</taxon>
        <taxon>Oscillatoriophycideae</taxon>
        <taxon>Oscillatoriales</taxon>
    </lineage>
</organism>
<accession>A0A7C3KIG4</accession>
<proteinExistence type="predicted"/>
<sequence length="263" mass="29774">MEFFTIFVASLMTLISPTGTVADQVAQRTIRSQFAEVEALQVRIDNAPVHQFLQGRVDRIRIAGKGLFPLKEIRIDELQIETDPIDVDFRRKGRVKLARPLNVASRVVLTEADLNRALASPTVTNWLRQVGSRVVVGDRNARRAQRFQFLTPKVQFQGDRLRFQISLQEADDPARLDISVETGLAVDNGRQFRLVNPQVWVNGDPVSKEVVETLTNGLPERTNLQKLEKSGILARVLRLQIQPGKLQLETFAQVQSLDFRNKD</sequence>
<dbReference type="Pfam" id="PF11209">
    <property type="entry name" value="LmeA"/>
    <property type="match status" value="1"/>
</dbReference>
<reference evidence="1" key="1">
    <citation type="journal article" date="2020" name="mSystems">
        <title>Genome- and Community-Level Interaction Insights into Carbon Utilization and Element Cycling Functions of Hydrothermarchaeota in Hydrothermal Sediment.</title>
        <authorList>
            <person name="Zhou Z."/>
            <person name="Liu Y."/>
            <person name="Xu W."/>
            <person name="Pan J."/>
            <person name="Luo Z.H."/>
            <person name="Li M."/>
        </authorList>
    </citation>
    <scope>NUCLEOTIDE SEQUENCE [LARGE SCALE GENOMIC DNA]</scope>
    <source>
        <strain evidence="1">SpSt-418</strain>
    </source>
</reference>